<keyword evidence="2" id="KW-1185">Reference proteome</keyword>
<name>A0A1G5XG58_9BACT</name>
<dbReference type="InterPro" id="IPR023214">
    <property type="entry name" value="HAD_sf"/>
</dbReference>
<dbReference type="Gene3D" id="3.40.50.1000">
    <property type="entry name" value="HAD superfamily/HAD-like"/>
    <property type="match status" value="1"/>
</dbReference>
<dbReference type="AlphaFoldDB" id="A0A1G5XG58"/>
<evidence type="ECO:0008006" key="3">
    <source>
        <dbReference type="Google" id="ProtNLM"/>
    </source>
</evidence>
<sequence>MTDFSPLQKVIPAIKSENLLPIVVFDLDDTLFSTARRNLTIIQNFAADQSDQFPDFAKVAAKLSLSDMNWSVKFALTQAGLDANSASIAPFIAYWGNTFFTDDYASLDLPNPGAVDFANACHDAGAMIFYLTGRHIGDPGLKNGMGLGTALDFTNRGFPFWKGRCELKLKKEKTQTDVDYKSEALAEINSLKGTVVATFDNEPGNSVLFNQHYPNALNFWVKTTWNPNDKVSTEGLNVISDFSDWQTPASNYSSQKP</sequence>
<dbReference type="Proteomes" id="UP000198756">
    <property type="component" value="Unassembled WGS sequence"/>
</dbReference>
<accession>A0A1G5XG58</accession>
<dbReference type="InterPro" id="IPR036412">
    <property type="entry name" value="HAD-like_sf"/>
</dbReference>
<gene>
    <name evidence="1" type="ORF">SAMN03080617_01755</name>
</gene>
<organism evidence="1 2">
    <name type="scientific">Algoriphagus alkaliphilus</name>
    <dbReference type="NCBI Taxonomy" id="279824"/>
    <lineage>
        <taxon>Bacteria</taxon>
        <taxon>Pseudomonadati</taxon>
        <taxon>Bacteroidota</taxon>
        <taxon>Cytophagia</taxon>
        <taxon>Cytophagales</taxon>
        <taxon>Cyclobacteriaceae</taxon>
        <taxon>Algoriphagus</taxon>
    </lineage>
</organism>
<dbReference type="EMBL" id="FMXE01000010">
    <property type="protein sequence ID" value="SDA69428.1"/>
    <property type="molecule type" value="Genomic_DNA"/>
</dbReference>
<dbReference type="RefSeq" id="WP_092729572.1">
    <property type="nucleotide sequence ID" value="NZ_FMXE01000010.1"/>
</dbReference>
<proteinExistence type="predicted"/>
<reference evidence="2" key="1">
    <citation type="submission" date="2016-10" db="EMBL/GenBank/DDBJ databases">
        <authorList>
            <person name="Varghese N."/>
            <person name="Submissions S."/>
        </authorList>
    </citation>
    <scope>NUCLEOTIDE SEQUENCE [LARGE SCALE GENOMIC DNA]</scope>
    <source>
        <strain evidence="2">DSM 22703</strain>
    </source>
</reference>
<evidence type="ECO:0000313" key="2">
    <source>
        <dbReference type="Proteomes" id="UP000198756"/>
    </source>
</evidence>
<protein>
    <recommendedName>
        <fullName evidence="3">Haloacid dehalogenase-like hydrolase</fullName>
    </recommendedName>
</protein>
<dbReference type="STRING" id="279824.SAMN03080617_01755"/>
<evidence type="ECO:0000313" key="1">
    <source>
        <dbReference type="EMBL" id="SDA69428.1"/>
    </source>
</evidence>
<dbReference type="OrthoDB" id="820330at2"/>
<dbReference type="SUPFAM" id="SSF56784">
    <property type="entry name" value="HAD-like"/>
    <property type="match status" value="1"/>
</dbReference>